<sequence>MKIFNSALPVATTRNLGEIYLVQARVQKELENFTVALPLYDQAKETLMSLMNVKEALRQAQDPKSLTDEALRGMLADAYFERGETLARLNLIDKARASYLKAEKFGHPKVKHKEALLVSNHSSLSSSVGRGHFKSLSMTFSASSNLSALSVHAKASDNSGAANLPSLQFFPKDPPASVVKDPISAVGERLLSTQHLAYCLNSLLPNPQETSGPKFSKEAEEQAEERERLYRLADDTIASFLEDKLKSASTVAEIVALAPVLKENSFRRLLGHFIDGIRNATLLEFNLLDGLPEIIRGAAPNYLREDDLVKILDILNQRLQDTFRDSTANIYHLTCAVSRVLDAMADSKIAGLNRETLHAPLLNYLKSLQGHSNPYLVYQAAYACEALKHVPDDETRWQGGMRRAQALIKGASGLISAAKGFDLNKFLDSFMDIQAGFEGLGGLFETVSDAYDQVTSLVDSGQSFGDCLKEALDFNLKGAWYEVLRGIDELLQQQCLTGLEKLVMRQKAFCRQHQAFQWGLSERLGQLAANPHLEDEIRQGALRFLGDLYTNDAQWGQQVNLKQRIIQIIKELEGTASPLAEAAKQLLGELSQVGDVKKQALFQACQENPASPYPLFTEPPLPASPSLLDRAQHKPEVEASLRKLQKRRNAGWQTDEALYISPRGKKDLHAAETFKLEPAVRTFLQSKQQVLLQLGDSGAGKSTFNRALEAQLWKEYKKGARIPLLITLPDIDNPVHQLVEQHLRNELFSELQIQELRANHSFVFILDGYDESQQTQNLYQSNRFNQKGQWRGKVIIGCRTEYFGVDDRGRFEPDDPKQLQEIVIAPFSSEEIDAYLAAYVKVNPLGWSVARYQEALQTISNLKELVRNPFLLRITLEVLPNLVNQGQVLSTRGLTRTALYDQFVEHWFERAKQRFLTEKTLGSHEKQAFEELIDEGFTRNGIAFVKALAIQLYERQGGSPIVRYVRFEDKGTWKEEFFGSGAEQRVLRGAWPLNRNGDQYQFIHKSLLEYFVARAVFEPKSTVGNVETGAAPQQTLSRRGSVNSMLSVDTEIDVSEAVSDITPLSDSLLARKNLVKEPAILQFLAERAQKEPALRKQLHALIDHSKIDSDAWKKAIALNQKMATLAIKKAAANAITILVKAGVPFTKADLKGIQVPGADLSFGVFDSAQLQGADLRKANLRAIWLRAANLSGAQMAGIRFGELPFLQEDSRVNSCAYSPDGKRCIVGLNSGKINVYSTSDWEKVYTLEGHAEIVSGVAYAPSGEQIVSGSWDKTVRLWDAQSGALKRTLEGHAAAVSSVVYSPSGRQIASGSEDKTVRLWDTQSGALTHVLEGHTGGVLSVVYAPSGAQIASGSRDKTVRLWDAQSGIPGNILEGHTAVVLRVAYAPNGEQIASCSDDFTVRLWDAQSGVHGHTLEGHSSSVLSVVYSPSGKQIASSSWDKTVRLWDAQSGRLRRALEGHAAAVWSIAYSPSGEQIVSGGEDNAVRLWDAQGRTPRHTLAGHIAAVWGVAYSPSGSQLASASRDNTVQLWDAQSGNHGYVLEGHTAPVLSVVYAPSGEQLASGSDDSTVRLWDAQSGAYRHVLNGHTSAVLSVTYLSSGEQIASGSWDQTVRLWDAQSGVLLHTLEGHTAAVWSVAYAPNGEQLASGSEDQTVRLWNVQSGTPGRTLEGHAAAVWSVAYSPNGKQIASGSLDTTVRLWDAQSGMPGHTLEGHAEVVYSVIYSPSGEQIASGSLDHTVRLWEAQSGQCQMMIQDCGPVKSLAWREVSGSHYVGVGSLDNSVRQWEVTKVEEGYQPVFCWSSTHSFLTVKGTLIKGVRGLDRTSMELLKQRGAVVEHL</sequence>
<dbReference type="PROSITE" id="PS00678">
    <property type="entry name" value="WD_REPEATS_1"/>
    <property type="match status" value="11"/>
</dbReference>
<dbReference type="InterPro" id="IPR011047">
    <property type="entry name" value="Quinoprotein_ADH-like_sf"/>
</dbReference>
<protein>
    <submittedName>
        <fullName evidence="2">NB-ARC domain protein</fullName>
    </submittedName>
</protein>
<dbReference type="InterPro" id="IPR019775">
    <property type="entry name" value="WD40_repeat_CS"/>
</dbReference>
<dbReference type="InterPro" id="IPR016024">
    <property type="entry name" value="ARM-type_fold"/>
</dbReference>
<evidence type="ECO:0000313" key="3">
    <source>
        <dbReference type="Proteomes" id="UP000282597"/>
    </source>
</evidence>
<dbReference type="Pfam" id="PF00400">
    <property type="entry name" value="WD40"/>
    <property type="match status" value="12"/>
</dbReference>
<accession>A0A2Z6EUZ4</accession>
<dbReference type="CDD" id="cd00200">
    <property type="entry name" value="WD40"/>
    <property type="match status" value="2"/>
</dbReference>
<dbReference type="PROSITE" id="PS50294">
    <property type="entry name" value="WD_REPEATS_REGION"/>
    <property type="match status" value="12"/>
</dbReference>
<dbReference type="InterPro" id="IPR036322">
    <property type="entry name" value="WD40_repeat_dom_sf"/>
</dbReference>
<dbReference type="SMART" id="SM00320">
    <property type="entry name" value="WD40"/>
    <property type="match status" value="14"/>
</dbReference>
<dbReference type="InterPro" id="IPR001680">
    <property type="entry name" value="WD40_rpt"/>
</dbReference>
<dbReference type="SUPFAM" id="SSF50978">
    <property type="entry name" value="WD40 repeat-like"/>
    <property type="match status" value="1"/>
</dbReference>
<dbReference type="InterPro" id="IPR056251">
    <property type="entry name" value="Arm_rpt_dom"/>
</dbReference>
<organism evidence="2 3">
    <name type="scientific">Mycoavidus cysteinexigens</name>
    <dbReference type="NCBI Taxonomy" id="1553431"/>
    <lineage>
        <taxon>Bacteria</taxon>
        <taxon>Pseudomonadati</taxon>
        <taxon>Pseudomonadota</taxon>
        <taxon>Betaproteobacteria</taxon>
        <taxon>Burkholderiales</taxon>
        <taxon>Burkholderiaceae</taxon>
        <taxon>Mycoavidus</taxon>
    </lineage>
</organism>
<reference evidence="2 3" key="1">
    <citation type="journal article" date="2018" name="Microbes Environ.">
        <title>Comparative Genomic Insights into Endofungal Lifestyles of Two Bacterial Endosymbionts, Mycoavidus cysteinexigens and Burkholderia rhizoxinica.</title>
        <authorList>
            <person name="Sharmin D."/>
            <person name="Guo Y."/>
            <person name="Nishizawa T."/>
            <person name="Ohshima S."/>
            <person name="Sato Y."/>
            <person name="Takashima Y."/>
            <person name="Narisawa K."/>
            <person name="Ohta H."/>
        </authorList>
    </citation>
    <scope>NUCLEOTIDE SEQUENCE [LARGE SCALE GENOMIC DNA]</scope>
    <source>
        <strain evidence="2 3">B1-EB</strain>
    </source>
</reference>
<dbReference type="Proteomes" id="UP000282597">
    <property type="component" value="Chromosome"/>
</dbReference>
<dbReference type="InterPro" id="IPR015943">
    <property type="entry name" value="WD40/YVTN_repeat-like_dom_sf"/>
</dbReference>
<dbReference type="PANTHER" id="PTHR19879">
    <property type="entry name" value="TRANSCRIPTION INITIATION FACTOR TFIID"/>
    <property type="match status" value="1"/>
</dbReference>
<evidence type="ECO:0000313" key="2">
    <source>
        <dbReference type="EMBL" id="BBE09293.1"/>
    </source>
</evidence>
<dbReference type="Pfam" id="PF00805">
    <property type="entry name" value="Pentapeptide"/>
    <property type="match status" value="1"/>
</dbReference>
<feature type="domain" description="Arm-like repeat" evidence="1">
    <location>
        <begin position="214"/>
        <end position="577"/>
    </location>
</feature>
<dbReference type="KEGG" id="mcys:MCB1EB_1132"/>
<dbReference type="PANTHER" id="PTHR19879:SF9">
    <property type="entry name" value="TRANSCRIPTION INITIATION FACTOR TFIID SUBUNIT 5"/>
    <property type="match status" value="1"/>
</dbReference>
<dbReference type="EMBL" id="AP018150">
    <property type="protein sequence ID" value="BBE09293.1"/>
    <property type="molecule type" value="Genomic_DNA"/>
</dbReference>
<dbReference type="SUPFAM" id="SSF141571">
    <property type="entry name" value="Pentapeptide repeat-like"/>
    <property type="match status" value="1"/>
</dbReference>
<name>A0A2Z6EUZ4_9BURK</name>
<dbReference type="PROSITE" id="PS50082">
    <property type="entry name" value="WD_REPEATS_2"/>
    <property type="match status" value="12"/>
</dbReference>
<gene>
    <name evidence="2" type="ORF">MCB1EB_1132</name>
</gene>
<dbReference type="Gene3D" id="3.40.50.300">
    <property type="entry name" value="P-loop containing nucleotide triphosphate hydrolases"/>
    <property type="match status" value="1"/>
</dbReference>
<dbReference type="InterPro" id="IPR001646">
    <property type="entry name" value="5peptide_repeat"/>
</dbReference>
<evidence type="ECO:0000259" key="1">
    <source>
        <dbReference type="Pfam" id="PF23948"/>
    </source>
</evidence>
<dbReference type="InterPro" id="IPR027417">
    <property type="entry name" value="P-loop_NTPase"/>
</dbReference>
<keyword evidence="3" id="KW-1185">Reference proteome</keyword>
<dbReference type="SUPFAM" id="SSF48371">
    <property type="entry name" value="ARM repeat"/>
    <property type="match status" value="1"/>
</dbReference>
<proteinExistence type="predicted"/>
<dbReference type="InterPro" id="IPR020472">
    <property type="entry name" value="WD40_PAC1"/>
</dbReference>
<dbReference type="PRINTS" id="PR00320">
    <property type="entry name" value="GPROTEINBRPT"/>
</dbReference>
<dbReference type="SUPFAM" id="SSF50998">
    <property type="entry name" value="Quinoprotein alcohol dehydrogenase-like"/>
    <property type="match status" value="1"/>
</dbReference>
<dbReference type="Gene3D" id="2.130.10.10">
    <property type="entry name" value="YVTN repeat-like/Quinoprotein amine dehydrogenase"/>
    <property type="match status" value="5"/>
</dbReference>
<dbReference type="Gene3D" id="2.160.20.80">
    <property type="entry name" value="E3 ubiquitin-protein ligase SopA"/>
    <property type="match status" value="1"/>
</dbReference>
<dbReference type="Pfam" id="PF23948">
    <property type="entry name" value="ARM_5"/>
    <property type="match status" value="1"/>
</dbReference>